<reference evidence="2" key="1">
    <citation type="submission" date="2022-07" db="EMBL/GenBank/DDBJ databases">
        <authorList>
            <consortium name="Clinical and Environmental Microbiology Branch: Whole genome sequencing antimicrobial resistance pathogens in the healthcare setting"/>
        </authorList>
    </citation>
    <scope>NUCLEOTIDE SEQUENCE</scope>
    <source>
        <strain evidence="2">Stenotrophomonas_maltophilia_2021CK-00905</strain>
    </source>
</reference>
<comment type="caution">
    <text evidence="2">The sequence shown here is derived from an EMBL/GenBank/DDBJ whole genome shotgun (WGS) entry which is preliminary data.</text>
</comment>
<dbReference type="InterPro" id="IPR043764">
    <property type="entry name" value="DUF5710"/>
</dbReference>
<evidence type="ECO:0000313" key="2">
    <source>
        <dbReference type="EMBL" id="EKT4439550.1"/>
    </source>
</evidence>
<name>A0AAI9C756_STEMA</name>
<evidence type="ECO:0000313" key="3">
    <source>
        <dbReference type="Proteomes" id="UP001214521"/>
    </source>
</evidence>
<gene>
    <name evidence="2" type="ORF">QEK83_000143</name>
</gene>
<sequence length="223" mass="25525">MAAQYFHVPYANKDTARDLGARFDGETKQWYADTQDSIEQMQQHFDAINDPNPIVELVGEDRTFGGNHLHITMVPMSSWMRSVKQAVDPSDWKRLSMGLRQRCNHTCELCGAVEDAKRNEYLDVLARWEYCDDSKTQTLKRLVSACQNCVKATNYGYSKLIGEEELVRHHFKSATKCDDDFLDQHICDAFGLWTQRSANNQKWSMDVSLLTNNGIHLARKGGV</sequence>
<dbReference type="Pfam" id="PF18974">
    <property type="entry name" value="DUF5710"/>
    <property type="match status" value="1"/>
</dbReference>
<dbReference type="Proteomes" id="UP001214521">
    <property type="component" value="Unassembled WGS sequence"/>
</dbReference>
<protein>
    <recommendedName>
        <fullName evidence="1">DUF5710 domain-containing protein</fullName>
    </recommendedName>
</protein>
<proteinExistence type="predicted"/>
<feature type="domain" description="DUF5710" evidence="1">
    <location>
        <begin position="5"/>
        <end position="43"/>
    </location>
</feature>
<organism evidence="2 3">
    <name type="scientific">Stenotrophomonas maltophilia</name>
    <name type="common">Pseudomonas maltophilia</name>
    <name type="synonym">Xanthomonas maltophilia</name>
    <dbReference type="NCBI Taxonomy" id="40324"/>
    <lineage>
        <taxon>Bacteria</taxon>
        <taxon>Pseudomonadati</taxon>
        <taxon>Pseudomonadota</taxon>
        <taxon>Gammaproteobacteria</taxon>
        <taxon>Lysobacterales</taxon>
        <taxon>Lysobacteraceae</taxon>
        <taxon>Stenotrophomonas</taxon>
        <taxon>Stenotrophomonas maltophilia group</taxon>
    </lineage>
</organism>
<dbReference type="AlphaFoldDB" id="A0AAI9C756"/>
<accession>A0AAI9C756</accession>
<dbReference type="EMBL" id="ABLOMU010000001">
    <property type="protein sequence ID" value="EKT4439550.1"/>
    <property type="molecule type" value="Genomic_DNA"/>
</dbReference>
<evidence type="ECO:0000259" key="1">
    <source>
        <dbReference type="Pfam" id="PF18974"/>
    </source>
</evidence>